<dbReference type="AlphaFoldDB" id="A0A2J6N3T6"/>
<evidence type="ECO:0000256" key="3">
    <source>
        <dbReference type="ARBA" id="ARBA00022691"/>
    </source>
</evidence>
<dbReference type="Pfam" id="PF04055">
    <property type="entry name" value="Radical_SAM"/>
    <property type="match status" value="1"/>
</dbReference>
<dbReference type="SFLD" id="SFLDF00570">
    <property type="entry name" value="tungsten_cofactor_oxidoreducas"/>
    <property type="match status" value="1"/>
</dbReference>
<name>A0A2J6N3T6_9CREN</name>
<dbReference type="Proteomes" id="UP000652307">
    <property type="component" value="Unassembled WGS sequence"/>
</dbReference>
<keyword evidence="4" id="KW-0479">Metal-binding</keyword>
<dbReference type="NCBIfam" id="TIGR04317">
    <property type="entry name" value="W_rSAM_matur"/>
    <property type="match status" value="1"/>
</dbReference>
<reference evidence="10 11" key="1">
    <citation type="submission" date="2018-01" db="EMBL/GenBank/DDBJ databases">
        <title>Metagenomic assembled genomes from two thermal pools in the Uzon Caldera, Kamchatka, Russia.</title>
        <authorList>
            <person name="Wilkins L."/>
            <person name="Ettinger C."/>
        </authorList>
    </citation>
    <scope>NUCLEOTIDE SEQUENCE [LARGE SCALE GENOMIC DNA]</scope>
    <source>
        <strain evidence="10">ZAV-06</strain>
    </source>
</reference>
<dbReference type="GO" id="GO:0003824">
    <property type="term" value="F:catalytic activity"/>
    <property type="evidence" value="ECO:0007669"/>
    <property type="project" value="InterPro"/>
</dbReference>
<evidence type="ECO:0000256" key="1">
    <source>
        <dbReference type="ARBA" id="ARBA00001966"/>
    </source>
</evidence>
<evidence type="ECO:0000313" key="9">
    <source>
        <dbReference type="EMBL" id="MBE9390941.1"/>
    </source>
</evidence>
<dbReference type="InterPro" id="IPR050377">
    <property type="entry name" value="Radical_SAM_PqqE_MftC-like"/>
</dbReference>
<feature type="domain" description="Radical SAM core" evidence="7">
    <location>
        <begin position="26"/>
        <end position="251"/>
    </location>
</feature>
<dbReference type="InterPro" id="IPR007197">
    <property type="entry name" value="rSAM"/>
</dbReference>
<keyword evidence="6" id="KW-0411">Iron-sulfur</keyword>
<evidence type="ECO:0000313" key="8">
    <source>
        <dbReference type="EMBL" id="HEW64312.1"/>
    </source>
</evidence>
<dbReference type="Proteomes" id="UP000237153">
    <property type="component" value="Unassembled WGS sequence"/>
</dbReference>
<dbReference type="PROSITE" id="PS51918">
    <property type="entry name" value="RADICAL_SAM"/>
    <property type="match status" value="1"/>
</dbReference>
<evidence type="ECO:0000313" key="11">
    <source>
        <dbReference type="Proteomes" id="UP000237153"/>
    </source>
</evidence>
<dbReference type="InterPro" id="IPR023885">
    <property type="entry name" value="4Fe4S-binding_SPASM_dom"/>
</dbReference>
<evidence type="ECO:0000256" key="4">
    <source>
        <dbReference type="ARBA" id="ARBA00022723"/>
    </source>
</evidence>
<dbReference type="SFLD" id="SFLDG01067">
    <property type="entry name" value="SPASM/twitch_domain_containing"/>
    <property type="match status" value="1"/>
</dbReference>
<dbReference type="InterPro" id="IPR034391">
    <property type="entry name" value="AdoMet-like_SPASM_containing"/>
</dbReference>
<dbReference type="RefSeq" id="WP_193803476.1">
    <property type="nucleotide sequence ID" value="NZ_DSFH01000057.1"/>
</dbReference>
<dbReference type="GO" id="GO:0051536">
    <property type="term" value="F:iron-sulfur cluster binding"/>
    <property type="evidence" value="ECO:0007669"/>
    <property type="project" value="UniProtKB-KW"/>
</dbReference>
<dbReference type="PANTHER" id="PTHR11228:SF34">
    <property type="entry name" value="TUNGSTEN-CONTAINING ALDEHYDE FERREDOXIN OXIDOREDUCTASE COFACTOR MODIFYING PROTEIN"/>
    <property type="match status" value="1"/>
</dbReference>
<dbReference type="CDD" id="cd21121">
    <property type="entry name" value="SPASM_Cmo-like"/>
    <property type="match status" value="1"/>
</dbReference>
<accession>A0A2J6N3T6</accession>
<organism evidence="10 11">
    <name type="scientific">Fervidicoccus fontis</name>
    <dbReference type="NCBI Taxonomy" id="683846"/>
    <lineage>
        <taxon>Archaea</taxon>
        <taxon>Thermoproteota</taxon>
        <taxon>Thermoprotei</taxon>
        <taxon>Fervidicoccales</taxon>
        <taxon>Fervidicoccaceae</taxon>
        <taxon>Fervidicoccus</taxon>
    </lineage>
</organism>
<evidence type="ECO:0000256" key="5">
    <source>
        <dbReference type="ARBA" id="ARBA00023004"/>
    </source>
</evidence>
<keyword evidence="5" id="KW-0408">Iron</keyword>
<dbReference type="EMBL" id="DSFH01000057">
    <property type="protein sequence ID" value="HEW64312.1"/>
    <property type="molecule type" value="Genomic_DNA"/>
</dbReference>
<proteinExistence type="predicted"/>
<dbReference type="GO" id="GO:0046872">
    <property type="term" value="F:metal ion binding"/>
    <property type="evidence" value="ECO:0007669"/>
    <property type="project" value="UniProtKB-KW"/>
</dbReference>
<evidence type="ECO:0000259" key="7">
    <source>
        <dbReference type="PROSITE" id="PS51918"/>
    </source>
</evidence>
<dbReference type="Gene3D" id="3.20.20.70">
    <property type="entry name" value="Aldolase class I"/>
    <property type="match status" value="1"/>
</dbReference>
<dbReference type="EMBL" id="JADEZV010000001">
    <property type="protein sequence ID" value="MBE9390941.1"/>
    <property type="molecule type" value="Genomic_DNA"/>
</dbReference>
<gene>
    <name evidence="10" type="ORF">C0188_00610</name>
    <name evidence="8" type="ORF">ENO39_04580</name>
    <name evidence="9" type="ORF">IOK49_02450</name>
</gene>
<dbReference type="EMBL" id="PNIM01000002">
    <property type="protein sequence ID" value="PMB76017.1"/>
    <property type="molecule type" value="Genomic_DNA"/>
</dbReference>
<comment type="cofactor">
    <cofactor evidence="1">
        <name>[4Fe-4S] cluster</name>
        <dbReference type="ChEBI" id="CHEBI:49883"/>
    </cofactor>
</comment>
<dbReference type="SFLD" id="SFLDG01387">
    <property type="entry name" value="BtrN-like_SPASM_domain_contain"/>
    <property type="match status" value="1"/>
</dbReference>
<dbReference type="InterPro" id="IPR058240">
    <property type="entry name" value="rSAM_sf"/>
</dbReference>
<dbReference type="Pfam" id="PF13186">
    <property type="entry name" value="SPASM"/>
    <property type="match status" value="1"/>
</dbReference>
<evidence type="ECO:0000256" key="2">
    <source>
        <dbReference type="ARBA" id="ARBA00022485"/>
    </source>
</evidence>
<dbReference type="InterPro" id="IPR013785">
    <property type="entry name" value="Aldolase_TIM"/>
</dbReference>
<dbReference type="Proteomes" id="UP000886076">
    <property type="component" value="Unassembled WGS sequence"/>
</dbReference>
<dbReference type="PANTHER" id="PTHR11228">
    <property type="entry name" value="RADICAL SAM DOMAIN PROTEIN"/>
    <property type="match status" value="1"/>
</dbReference>
<dbReference type="SFLD" id="SFLDG01386">
    <property type="entry name" value="main_SPASM_domain-containing"/>
    <property type="match status" value="1"/>
</dbReference>
<reference evidence="9" key="3">
    <citation type="submission" date="2020-10" db="EMBL/GenBank/DDBJ databases">
        <title>Fervidococcus fontis strain 3639Fd - the first crenarchaeon capable of growth on lipids.</title>
        <authorList>
            <person name="Kochetkova T.V."/>
            <person name="Elcheninov A.G."/>
            <person name="Toschakov S.V."/>
            <person name="Kublanov I.V."/>
        </authorList>
    </citation>
    <scope>NUCLEOTIDE SEQUENCE</scope>
    <source>
        <strain evidence="9">3639Fd</strain>
    </source>
</reference>
<dbReference type="InterPro" id="IPR027604">
    <property type="entry name" value="W_rSAM_matur"/>
</dbReference>
<protein>
    <submittedName>
        <fullName evidence="10">Tungsten cofactor oxidoreductase radical SAM maturase</fullName>
    </submittedName>
</protein>
<dbReference type="CDD" id="cd01335">
    <property type="entry name" value="Radical_SAM"/>
    <property type="match status" value="1"/>
</dbReference>
<sequence>MSKGERKLETDYTLELWDSTVFLRPSLNMKYLYIELTTRCNLKCKMCFKQYWEDKEGDMDYNLFLKILNDAQEFPSIKMIFLGGIGEPTVYPKFTDAVKEIKDRGYALGLSTNGTLLNKSLIDFLINEQVDLIYFSMDALPVQSNQVRLGHVTSEITGANIKKIIEEKKRRALPKPSISVEVVATKENYKQLPEMAKYLNELGVDSMLISNLLPMTEEQVNDIVYDGKVDMSKIVDELEKISSYGIYIKIPYFELKTERRCEFDENNAVVIRWDGEVSPCYRFLHTYYEYIFGRKKKVNAYSFGNVKNRSLKDIWLDPKYSKFRFVMKNYMYPSCTDCPLRNACDFVKTSDIDCWGNEPSCADCLWSRRLIFCPIPQYMYGKYF</sequence>
<dbReference type="SUPFAM" id="SSF102114">
    <property type="entry name" value="Radical SAM enzymes"/>
    <property type="match status" value="1"/>
</dbReference>
<keyword evidence="2" id="KW-0004">4Fe-4S</keyword>
<evidence type="ECO:0000313" key="10">
    <source>
        <dbReference type="EMBL" id="PMB76017.1"/>
    </source>
</evidence>
<comment type="caution">
    <text evidence="10">The sequence shown here is derived from an EMBL/GenBank/DDBJ whole genome shotgun (WGS) entry which is preliminary data.</text>
</comment>
<keyword evidence="3" id="KW-0949">S-adenosyl-L-methionine</keyword>
<reference evidence="8" key="2">
    <citation type="journal article" date="2020" name="mSystems">
        <title>Genome- and Community-Level Interaction Insights into Carbon Utilization and Element Cycling Functions of Hydrothermarchaeota in Hydrothermal Sediment.</title>
        <authorList>
            <person name="Zhou Z."/>
            <person name="Liu Y."/>
            <person name="Xu W."/>
            <person name="Pan J."/>
            <person name="Luo Z.H."/>
            <person name="Li M."/>
        </authorList>
    </citation>
    <scope>NUCLEOTIDE SEQUENCE [LARGE SCALE GENOMIC DNA]</scope>
    <source>
        <strain evidence="8">SpSt-1261</strain>
    </source>
</reference>
<evidence type="ECO:0000256" key="6">
    <source>
        <dbReference type="ARBA" id="ARBA00023014"/>
    </source>
</evidence>
<dbReference type="SFLD" id="SFLDS00029">
    <property type="entry name" value="Radical_SAM"/>
    <property type="match status" value="1"/>
</dbReference>